<dbReference type="KEGG" id="pnd:Pla175_31750"/>
<dbReference type="SUPFAM" id="SSF51735">
    <property type="entry name" value="NAD(P)-binding Rossmann-fold domains"/>
    <property type="match status" value="1"/>
</dbReference>
<dbReference type="EMBL" id="CP036291">
    <property type="protein sequence ID" value="QDU89780.1"/>
    <property type="molecule type" value="Genomic_DNA"/>
</dbReference>
<evidence type="ECO:0000313" key="2">
    <source>
        <dbReference type="EMBL" id="QDU89780.1"/>
    </source>
</evidence>
<sequence length="444" mass="48082">MIGTGEYTTGFTRNGASGSDKSAGVVALTCFHLRQRGRLGRLSMAGCNGTKFPAIRRHLQSVVGDAYRDLAVEFQGFPACDVQANPSAYKAALDGLNPGDIVTVFTPDDTHFEIAREAVERGMHVLVAKPIVKNLKEHLQLAIAAKRSDVLVAMEVHKRWDPIYADARDRIRELGRFSFFSSYMSQPKSQLGTFRAWAGKSSDISFYLNAHHVDFNNWVVEHCARPTSVAAIASTGVAASQGIGTEDTITLCVEWENFGDGSRATALYTSSWIAPQSDVHSQQRFFYMGQKGELNIDQAHRGYALATDGAGYSSPNPLFMKYAPDAHGRFAGQSGYGYRSIEAFVDAVHLIREGKETTEDFNGRLATIHDTAQVTAVLDAGRRSLDDGGRRFAIEYGADGRVLRIAPSAAVSKAGGPHWSGNGVPPAHPIVATDLATLASAPER</sequence>
<dbReference type="EC" id="1.-.-.-" evidence="2"/>
<protein>
    <submittedName>
        <fullName evidence="2">Putative oxidoreductase YdgJ</fullName>
        <ecNumber evidence="2">1.-.-.-</ecNumber>
    </submittedName>
</protein>
<dbReference type="GO" id="GO:0016491">
    <property type="term" value="F:oxidoreductase activity"/>
    <property type="evidence" value="ECO:0007669"/>
    <property type="project" value="UniProtKB-KW"/>
</dbReference>
<dbReference type="Pfam" id="PF01408">
    <property type="entry name" value="GFO_IDH_MocA"/>
    <property type="match status" value="1"/>
</dbReference>
<gene>
    <name evidence="2" type="primary">ydgJ_1</name>
    <name evidence="2" type="ORF">Pla175_31750</name>
</gene>
<name>A0A518DE77_9BACT</name>
<dbReference type="Gene3D" id="3.30.360.10">
    <property type="entry name" value="Dihydrodipicolinate Reductase, domain 2"/>
    <property type="match status" value="1"/>
</dbReference>
<proteinExistence type="predicted"/>
<dbReference type="SUPFAM" id="SSF55347">
    <property type="entry name" value="Glyceraldehyde-3-phosphate dehydrogenase-like, C-terminal domain"/>
    <property type="match status" value="1"/>
</dbReference>
<dbReference type="Gene3D" id="3.40.50.720">
    <property type="entry name" value="NAD(P)-binding Rossmann-like Domain"/>
    <property type="match status" value="1"/>
</dbReference>
<organism evidence="2 3">
    <name type="scientific">Pirellulimonas nuda</name>
    <dbReference type="NCBI Taxonomy" id="2528009"/>
    <lineage>
        <taxon>Bacteria</taxon>
        <taxon>Pseudomonadati</taxon>
        <taxon>Planctomycetota</taxon>
        <taxon>Planctomycetia</taxon>
        <taxon>Pirellulales</taxon>
        <taxon>Lacipirellulaceae</taxon>
        <taxon>Pirellulimonas</taxon>
    </lineage>
</organism>
<dbReference type="Proteomes" id="UP000317429">
    <property type="component" value="Chromosome"/>
</dbReference>
<reference evidence="2 3" key="1">
    <citation type="submission" date="2019-02" db="EMBL/GenBank/DDBJ databases">
        <title>Deep-cultivation of Planctomycetes and their phenomic and genomic characterization uncovers novel biology.</title>
        <authorList>
            <person name="Wiegand S."/>
            <person name="Jogler M."/>
            <person name="Boedeker C."/>
            <person name="Pinto D."/>
            <person name="Vollmers J."/>
            <person name="Rivas-Marin E."/>
            <person name="Kohn T."/>
            <person name="Peeters S.H."/>
            <person name="Heuer A."/>
            <person name="Rast P."/>
            <person name="Oberbeckmann S."/>
            <person name="Bunk B."/>
            <person name="Jeske O."/>
            <person name="Meyerdierks A."/>
            <person name="Storesund J.E."/>
            <person name="Kallscheuer N."/>
            <person name="Luecker S."/>
            <person name="Lage O.M."/>
            <person name="Pohl T."/>
            <person name="Merkel B.J."/>
            <person name="Hornburger P."/>
            <person name="Mueller R.-W."/>
            <person name="Bruemmer F."/>
            <person name="Labrenz M."/>
            <person name="Spormann A.M."/>
            <person name="Op den Camp H."/>
            <person name="Overmann J."/>
            <person name="Amann R."/>
            <person name="Jetten M.S.M."/>
            <person name="Mascher T."/>
            <person name="Medema M.H."/>
            <person name="Devos D.P."/>
            <person name="Kaster A.-K."/>
            <person name="Ovreas L."/>
            <person name="Rohde M."/>
            <person name="Galperin M.Y."/>
            <person name="Jogler C."/>
        </authorList>
    </citation>
    <scope>NUCLEOTIDE SEQUENCE [LARGE SCALE GENOMIC DNA]</scope>
    <source>
        <strain evidence="2 3">Pla175</strain>
    </source>
</reference>
<dbReference type="PANTHER" id="PTHR42840:SF6">
    <property type="entry name" value="BINDING ROSSMANN FOLD OXIDOREDUCTASE, PUTATIVE (AFU_ORTHOLOGUE AFUA_3G11930)-RELATED"/>
    <property type="match status" value="1"/>
</dbReference>
<keyword evidence="2" id="KW-0560">Oxidoreductase</keyword>
<dbReference type="PANTHER" id="PTHR42840">
    <property type="entry name" value="NAD(P)-BINDING ROSSMANN-FOLD SUPERFAMILY PROTEIN-RELATED"/>
    <property type="match status" value="1"/>
</dbReference>
<evidence type="ECO:0000313" key="3">
    <source>
        <dbReference type="Proteomes" id="UP000317429"/>
    </source>
</evidence>
<feature type="domain" description="Gfo/Idh/MocA-like oxidoreductase N-terminal" evidence="1">
    <location>
        <begin position="99"/>
        <end position="154"/>
    </location>
</feature>
<dbReference type="GO" id="GO:0006740">
    <property type="term" value="P:NADPH regeneration"/>
    <property type="evidence" value="ECO:0007669"/>
    <property type="project" value="TreeGrafter"/>
</dbReference>
<dbReference type="GO" id="GO:0005737">
    <property type="term" value="C:cytoplasm"/>
    <property type="evidence" value="ECO:0007669"/>
    <property type="project" value="TreeGrafter"/>
</dbReference>
<dbReference type="AlphaFoldDB" id="A0A518DE77"/>
<dbReference type="InterPro" id="IPR000683">
    <property type="entry name" value="Gfo/Idh/MocA-like_OxRdtase_N"/>
</dbReference>
<dbReference type="InterPro" id="IPR036291">
    <property type="entry name" value="NAD(P)-bd_dom_sf"/>
</dbReference>
<keyword evidence="3" id="KW-1185">Reference proteome</keyword>
<evidence type="ECO:0000259" key="1">
    <source>
        <dbReference type="Pfam" id="PF01408"/>
    </source>
</evidence>
<accession>A0A518DE77</accession>
<dbReference type="GO" id="GO:0000166">
    <property type="term" value="F:nucleotide binding"/>
    <property type="evidence" value="ECO:0007669"/>
    <property type="project" value="InterPro"/>
</dbReference>